<evidence type="ECO:0000259" key="4">
    <source>
        <dbReference type="PROSITE" id="PS50949"/>
    </source>
</evidence>
<feature type="domain" description="HTH gntR-type" evidence="4">
    <location>
        <begin position="10"/>
        <end position="77"/>
    </location>
</feature>
<protein>
    <submittedName>
        <fullName evidence="5">GntR family transcriptional regulator</fullName>
    </submittedName>
</protein>
<dbReference type="Pfam" id="PF00392">
    <property type="entry name" value="GntR"/>
    <property type="match status" value="1"/>
</dbReference>
<evidence type="ECO:0000256" key="3">
    <source>
        <dbReference type="ARBA" id="ARBA00023163"/>
    </source>
</evidence>
<sequence>MAKNAKPLFQSLSDQVFSFLKEKIINNELLPGSVLSIDRLTAEFGISNTPVREAVVRLEGLDLVTVHRNRNITVSSLSRDKILDILEMRRLLETYGSRTAALHVTDGEIRSLDTVLDKVLDNPTDFDYYKHSDLELHDAITRHIKNREIQASLKNLSVYSLRIRYYARFYGEENRNPENSVVKITAEHRAILDALKSHDPDRVEQAVMTHLLNAEERTLRALDRLENTKGTGKQEEPAR</sequence>
<dbReference type="PANTHER" id="PTHR43537">
    <property type="entry name" value="TRANSCRIPTIONAL REGULATOR, GNTR FAMILY"/>
    <property type="match status" value="1"/>
</dbReference>
<proteinExistence type="predicted"/>
<dbReference type="Gene3D" id="1.10.10.10">
    <property type="entry name" value="Winged helix-like DNA-binding domain superfamily/Winged helix DNA-binding domain"/>
    <property type="match status" value="1"/>
</dbReference>
<dbReference type="InterPro" id="IPR036388">
    <property type="entry name" value="WH-like_DNA-bd_sf"/>
</dbReference>
<dbReference type="GO" id="GO:0003700">
    <property type="term" value="F:DNA-binding transcription factor activity"/>
    <property type="evidence" value="ECO:0007669"/>
    <property type="project" value="InterPro"/>
</dbReference>
<dbReference type="AlphaFoldDB" id="A0A4R8MAZ8"/>
<dbReference type="Pfam" id="PF07729">
    <property type="entry name" value="FCD"/>
    <property type="match status" value="1"/>
</dbReference>
<evidence type="ECO:0000313" key="6">
    <source>
        <dbReference type="Proteomes" id="UP000295066"/>
    </source>
</evidence>
<dbReference type="InterPro" id="IPR008920">
    <property type="entry name" value="TF_FadR/GntR_C"/>
</dbReference>
<reference evidence="5 6" key="1">
    <citation type="submission" date="2019-03" db="EMBL/GenBank/DDBJ databases">
        <title>Genomic Encyclopedia of Type Strains, Phase IV (KMG-IV): sequencing the most valuable type-strain genomes for metagenomic binning, comparative biology and taxonomic classification.</title>
        <authorList>
            <person name="Goeker M."/>
        </authorList>
    </citation>
    <scope>NUCLEOTIDE SEQUENCE [LARGE SCALE GENOMIC DNA]</scope>
    <source>
        <strain evidence="5 6">DSM 25964</strain>
    </source>
</reference>
<keyword evidence="3" id="KW-0804">Transcription</keyword>
<evidence type="ECO:0000313" key="5">
    <source>
        <dbReference type="EMBL" id="TDY62869.1"/>
    </source>
</evidence>
<dbReference type="SMART" id="SM00895">
    <property type="entry name" value="FCD"/>
    <property type="match status" value="1"/>
</dbReference>
<dbReference type="SUPFAM" id="SSF48008">
    <property type="entry name" value="GntR ligand-binding domain-like"/>
    <property type="match status" value="1"/>
</dbReference>
<dbReference type="InterPro" id="IPR000524">
    <property type="entry name" value="Tscrpt_reg_HTH_GntR"/>
</dbReference>
<dbReference type="InterPro" id="IPR011711">
    <property type="entry name" value="GntR_C"/>
</dbReference>
<dbReference type="SMART" id="SM00345">
    <property type="entry name" value="HTH_GNTR"/>
    <property type="match status" value="1"/>
</dbReference>
<dbReference type="SUPFAM" id="SSF46785">
    <property type="entry name" value="Winged helix' DNA-binding domain"/>
    <property type="match status" value="1"/>
</dbReference>
<comment type="caution">
    <text evidence="5">The sequence shown here is derived from an EMBL/GenBank/DDBJ whole genome shotgun (WGS) entry which is preliminary data.</text>
</comment>
<dbReference type="GO" id="GO:0003677">
    <property type="term" value="F:DNA binding"/>
    <property type="evidence" value="ECO:0007669"/>
    <property type="project" value="UniProtKB-KW"/>
</dbReference>
<keyword evidence="2" id="KW-0238">DNA-binding</keyword>
<gene>
    <name evidence="5" type="ORF">C8D99_10389</name>
</gene>
<dbReference type="PROSITE" id="PS50949">
    <property type="entry name" value="HTH_GNTR"/>
    <property type="match status" value="1"/>
</dbReference>
<evidence type="ECO:0000256" key="1">
    <source>
        <dbReference type="ARBA" id="ARBA00023015"/>
    </source>
</evidence>
<name>A0A4R8MAZ8_9BACT</name>
<accession>A0A4R8MAZ8</accession>
<dbReference type="EMBL" id="SORI01000003">
    <property type="protein sequence ID" value="TDY62869.1"/>
    <property type="molecule type" value="Genomic_DNA"/>
</dbReference>
<dbReference type="InterPro" id="IPR036390">
    <property type="entry name" value="WH_DNA-bd_sf"/>
</dbReference>
<evidence type="ECO:0000256" key="2">
    <source>
        <dbReference type="ARBA" id="ARBA00023125"/>
    </source>
</evidence>
<keyword evidence="6" id="KW-1185">Reference proteome</keyword>
<organism evidence="5 6">
    <name type="scientific">Aminivibrio pyruvatiphilus</name>
    <dbReference type="NCBI Taxonomy" id="1005740"/>
    <lineage>
        <taxon>Bacteria</taxon>
        <taxon>Thermotogati</taxon>
        <taxon>Synergistota</taxon>
        <taxon>Synergistia</taxon>
        <taxon>Synergistales</taxon>
        <taxon>Aminobacteriaceae</taxon>
        <taxon>Aminivibrio</taxon>
    </lineage>
</organism>
<dbReference type="Gene3D" id="1.20.120.530">
    <property type="entry name" value="GntR ligand-binding domain-like"/>
    <property type="match status" value="1"/>
</dbReference>
<dbReference type="PANTHER" id="PTHR43537:SF51">
    <property type="entry name" value="HTH-TYPE TRANSCRIPTIONAL REGULATOR LGOR-RELATED"/>
    <property type="match status" value="1"/>
</dbReference>
<dbReference type="Proteomes" id="UP000295066">
    <property type="component" value="Unassembled WGS sequence"/>
</dbReference>
<keyword evidence="1" id="KW-0805">Transcription regulation</keyword>